<name>A0A939PA45_9ACTN</name>
<evidence type="ECO:0000313" key="6">
    <source>
        <dbReference type="Proteomes" id="UP000669179"/>
    </source>
</evidence>
<comment type="caution">
    <text evidence="5">The sequence shown here is derived from an EMBL/GenBank/DDBJ whole genome shotgun (WGS) entry which is preliminary data.</text>
</comment>
<organism evidence="5 6">
    <name type="scientific">Actinomadura barringtoniae</name>
    <dbReference type="NCBI Taxonomy" id="1427535"/>
    <lineage>
        <taxon>Bacteria</taxon>
        <taxon>Bacillati</taxon>
        <taxon>Actinomycetota</taxon>
        <taxon>Actinomycetes</taxon>
        <taxon>Streptosporangiales</taxon>
        <taxon>Thermomonosporaceae</taxon>
        <taxon>Actinomadura</taxon>
    </lineage>
</organism>
<dbReference type="InterPro" id="IPR002748">
    <property type="entry name" value="CbiD"/>
</dbReference>
<dbReference type="PANTHER" id="PTHR35863:SF1">
    <property type="entry name" value="COBALT-PRECORRIN-5B C(1)-METHYLTRANSFERASE"/>
    <property type="match status" value="1"/>
</dbReference>
<dbReference type="GO" id="GO:0008168">
    <property type="term" value="F:methyltransferase activity"/>
    <property type="evidence" value="ECO:0007669"/>
    <property type="project" value="UniProtKB-KW"/>
</dbReference>
<proteinExistence type="predicted"/>
<dbReference type="SUPFAM" id="SSF111342">
    <property type="entry name" value="CbiD-like"/>
    <property type="match status" value="1"/>
</dbReference>
<evidence type="ECO:0000256" key="2">
    <source>
        <dbReference type="ARBA" id="ARBA00022603"/>
    </source>
</evidence>
<evidence type="ECO:0000256" key="4">
    <source>
        <dbReference type="ARBA" id="ARBA00022691"/>
    </source>
</evidence>
<evidence type="ECO:0000313" key="5">
    <source>
        <dbReference type="EMBL" id="MBO2445799.1"/>
    </source>
</evidence>
<sequence>MSSDMSEDQAITRAGVEQAVSAMAAQDETTLVLCTGGGTETGARKMMPKLPDACFVEVGGFTDAALGKAAEHGVKQVIFVGRAGELAELGSPKDGTGLLGAITTDMTGSAELAAEVVAADTAQRAYELWEAAGVLGPCGRELCRRVGLQLEQSAAEGAGPAGGESAPVAAQVVLVDSTGERMVAMAGRLAR</sequence>
<keyword evidence="4" id="KW-0949">S-adenosyl-L-methionine</keyword>
<keyword evidence="2" id="KW-0489">Methyltransferase</keyword>
<evidence type="ECO:0000256" key="1">
    <source>
        <dbReference type="ARBA" id="ARBA00022573"/>
    </source>
</evidence>
<protein>
    <submittedName>
        <fullName evidence="5">Cobalt-precorrin-5B (C(1))-methyltransferase</fullName>
    </submittedName>
</protein>
<dbReference type="GO" id="GO:0009236">
    <property type="term" value="P:cobalamin biosynthetic process"/>
    <property type="evidence" value="ECO:0007669"/>
    <property type="project" value="UniProtKB-KW"/>
</dbReference>
<reference evidence="5" key="1">
    <citation type="submission" date="2021-03" db="EMBL/GenBank/DDBJ databases">
        <authorList>
            <person name="Kanchanasin P."/>
            <person name="Saeng-In P."/>
            <person name="Phongsopitanun W."/>
            <person name="Yuki M."/>
            <person name="Kudo T."/>
            <person name="Ohkuma M."/>
            <person name="Tanasupawat S."/>
        </authorList>
    </citation>
    <scope>NUCLEOTIDE SEQUENCE</scope>
    <source>
        <strain evidence="5">GKU 128</strain>
    </source>
</reference>
<gene>
    <name evidence="5" type="ORF">J4573_01725</name>
</gene>
<dbReference type="EMBL" id="JAGEOJ010000001">
    <property type="protein sequence ID" value="MBO2445799.1"/>
    <property type="molecule type" value="Genomic_DNA"/>
</dbReference>
<dbReference type="GO" id="GO:0032259">
    <property type="term" value="P:methylation"/>
    <property type="evidence" value="ECO:0007669"/>
    <property type="project" value="UniProtKB-KW"/>
</dbReference>
<dbReference type="PANTHER" id="PTHR35863">
    <property type="entry name" value="COBALT-PRECORRIN-5B C(1)-METHYLTRANSFERASE"/>
    <property type="match status" value="1"/>
</dbReference>
<dbReference type="Proteomes" id="UP000669179">
    <property type="component" value="Unassembled WGS sequence"/>
</dbReference>
<dbReference type="InterPro" id="IPR036074">
    <property type="entry name" value="CbiD_sf"/>
</dbReference>
<keyword evidence="3" id="KW-0808">Transferase</keyword>
<keyword evidence="1" id="KW-0169">Cobalamin biosynthesis</keyword>
<accession>A0A939PA45</accession>
<evidence type="ECO:0000256" key="3">
    <source>
        <dbReference type="ARBA" id="ARBA00022679"/>
    </source>
</evidence>
<dbReference type="AlphaFoldDB" id="A0A939PA45"/>
<dbReference type="Pfam" id="PF01888">
    <property type="entry name" value="CbiD"/>
    <property type="match status" value="1"/>
</dbReference>
<keyword evidence="6" id="KW-1185">Reference proteome</keyword>